<dbReference type="FunCoup" id="B9IC90">
    <property type="interactions" value="4"/>
</dbReference>
<dbReference type="EMBL" id="CM009303">
    <property type="protein sequence ID" value="PNT03594.1"/>
    <property type="molecule type" value="Genomic_DNA"/>
</dbReference>
<dbReference type="InterPro" id="IPR005333">
    <property type="entry name" value="Transcription_factor_TCP"/>
</dbReference>
<feature type="compositionally biased region" description="Polar residues" evidence="6">
    <location>
        <begin position="350"/>
        <end position="361"/>
    </location>
</feature>
<dbReference type="GO" id="GO:0043565">
    <property type="term" value="F:sequence-specific DNA binding"/>
    <property type="evidence" value="ECO:0000318"/>
    <property type="project" value="GO_Central"/>
</dbReference>
<proteinExistence type="predicted"/>
<evidence type="ECO:0000259" key="8">
    <source>
        <dbReference type="PROSITE" id="PS51369"/>
    </source>
</evidence>
<keyword evidence="2" id="KW-0805">Transcription regulation</keyword>
<keyword evidence="4" id="KW-0804">Transcription</keyword>
<feature type="region of interest" description="Disordered" evidence="6">
    <location>
        <begin position="123"/>
        <end position="143"/>
    </location>
</feature>
<evidence type="ECO:0000313" key="9">
    <source>
        <dbReference type="EMBL" id="PNT03594.1"/>
    </source>
</evidence>
<feature type="region of interest" description="Disordered" evidence="6">
    <location>
        <begin position="343"/>
        <end position="373"/>
    </location>
</feature>
<dbReference type="InParanoid" id="B9IC90"/>
<feature type="compositionally biased region" description="Basic and acidic residues" evidence="6">
    <location>
        <begin position="132"/>
        <end position="143"/>
    </location>
</feature>
<feature type="transmembrane region" description="Helical" evidence="7">
    <location>
        <begin position="20"/>
        <end position="42"/>
    </location>
</feature>
<sequence length="396" mass="42919">MGPTIYHHLLCPTLFGDWQVQTLLCIDPSILTFFFGFLFFFLSDRPLLVAPVQKQELGEDASMTTADLRINSGELRNIRGGPTNKKNYNDMSAAPKEEPCTEDRSPTPPLAVVPFAAIPMPLTTVTPPKRASTKDRHTKVEGRGRRIRMPATCAARIFQLTRELGHKSDGETIRWLLEHAEPAIIAATGTGTVPAIAMSVNGTLKIPTTTSSSAEPDEPNAKKKRKRPANSEYVDVNDSVSVSASLAPITTRPRQPPQPQAQQPVAAVPQGLVPMWAIPSNTVVPGAFFMVPSMPGPFNQPQIFTFPAAASPLINISPRPISSFVSSMQSNIAVALPVSGSKPGKGISRTAPSSSSAHTIRTPSTTTNSTPHMLRDFSLEIYDKQELQFMSRSSKQ</sequence>
<dbReference type="PANTHER" id="PTHR31072:SF1">
    <property type="entry name" value="TRANSCRIPTION FACTOR TCP9"/>
    <property type="match status" value="1"/>
</dbReference>
<evidence type="ECO:0000256" key="1">
    <source>
        <dbReference type="ARBA" id="ARBA00004123"/>
    </source>
</evidence>
<dbReference type="Pfam" id="PF03634">
    <property type="entry name" value="TCP"/>
    <property type="match status" value="1"/>
</dbReference>
<keyword evidence="10" id="KW-1185">Reference proteome</keyword>
<comment type="subcellular location">
    <subcellularLocation>
        <location evidence="1">Nucleus</location>
    </subcellularLocation>
</comment>
<reference evidence="9 10" key="1">
    <citation type="journal article" date="2006" name="Science">
        <title>The genome of black cottonwood, Populus trichocarpa (Torr. &amp; Gray).</title>
        <authorList>
            <person name="Tuskan G.A."/>
            <person name="Difazio S."/>
            <person name="Jansson S."/>
            <person name="Bohlmann J."/>
            <person name="Grigoriev I."/>
            <person name="Hellsten U."/>
            <person name="Putnam N."/>
            <person name="Ralph S."/>
            <person name="Rombauts S."/>
            <person name="Salamov A."/>
            <person name="Schein J."/>
            <person name="Sterck L."/>
            <person name="Aerts A."/>
            <person name="Bhalerao R.R."/>
            <person name="Bhalerao R.P."/>
            <person name="Blaudez D."/>
            <person name="Boerjan W."/>
            <person name="Brun A."/>
            <person name="Brunner A."/>
            <person name="Busov V."/>
            <person name="Campbell M."/>
            <person name="Carlson J."/>
            <person name="Chalot M."/>
            <person name="Chapman J."/>
            <person name="Chen G.L."/>
            <person name="Cooper D."/>
            <person name="Coutinho P.M."/>
            <person name="Couturier J."/>
            <person name="Covert S."/>
            <person name="Cronk Q."/>
            <person name="Cunningham R."/>
            <person name="Davis J."/>
            <person name="Degroeve S."/>
            <person name="Dejardin A."/>
            <person name="Depamphilis C."/>
            <person name="Detter J."/>
            <person name="Dirks B."/>
            <person name="Dubchak I."/>
            <person name="Duplessis S."/>
            <person name="Ehlting J."/>
            <person name="Ellis B."/>
            <person name="Gendler K."/>
            <person name="Goodstein D."/>
            <person name="Gribskov M."/>
            <person name="Grimwood J."/>
            <person name="Groover A."/>
            <person name="Gunter L."/>
            <person name="Hamberger B."/>
            <person name="Heinze B."/>
            <person name="Helariutta Y."/>
            <person name="Henrissat B."/>
            <person name="Holligan D."/>
            <person name="Holt R."/>
            <person name="Huang W."/>
            <person name="Islam-Faridi N."/>
            <person name="Jones S."/>
            <person name="Jones-Rhoades M."/>
            <person name="Jorgensen R."/>
            <person name="Joshi C."/>
            <person name="Kangasjarvi J."/>
            <person name="Karlsson J."/>
            <person name="Kelleher C."/>
            <person name="Kirkpatrick R."/>
            <person name="Kirst M."/>
            <person name="Kohler A."/>
            <person name="Kalluri U."/>
            <person name="Larimer F."/>
            <person name="Leebens-Mack J."/>
            <person name="Leple J.C."/>
            <person name="Locascio P."/>
            <person name="Lou Y."/>
            <person name="Lucas S."/>
            <person name="Martin F."/>
            <person name="Montanini B."/>
            <person name="Napoli C."/>
            <person name="Nelson D.R."/>
            <person name="Nelson C."/>
            <person name="Nieminen K."/>
            <person name="Nilsson O."/>
            <person name="Pereda V."/>
            <person name="Peter G."/>
            <person name="Philippe R."/>
            <person name="Pilate G."/>
            <person name="Poliakov A."/>
            <person name="Razumovskaya J."/>
            <person name="Richardson P."/>
            <person name="Rinaldi C."/>
            <person name="Ritland K."/>
            <person name="Rouze P."/>
            <person name="Ryaboy D."/>
            <person name="Schmutz J."/>
            <person name="Schrader J."/>
            <person name="Segerman B."/>
            <person name="Shin H."/>
            <person name="Siddiqui A."/>
            <person name="Sterky F."/>
            <person name="Terry A."/>
            <person name="Tsai C.J."/>
            <person name="Uberbacher E."/>
            <person name="Unneberg P."/>
            <person name="Vahala J."/>
            <person name="Wall K."/>
            <person name="Wessler S."/>
            <person name="Yang G."/>
            <person name="Yin T."/>
            <person name="Douglas C."/>
            <person name="Marra M."/>
            <person name="Sandberg G."/>
            <person name="Van de Peer Y."/>
            <person name="Rokhsar D."/>
        </authorList>
    </citation>
    <scope>NUCLEOTIDE SEQUENCE [LARGE SCALE GENOMIC DNA]</scope>
    <source>
        <strain evidence="10">cv. Nisqually</strain>
    </source>
</reference>
<dbReference type="GO" id="GO:0003700">
    <property type="term" value="F:DNA-binding transcription factor activity"/>
    <property type="evidence" value="ECO:0000318"/>
    <property type="project" value="GO_Central"/>
</dbReference>
<feature type="domain" description="TCP" evidence="8">
    <location>
        <begin position="133"/>
        <end position="187"/>
    </location>
</feature>
<evidence type="ECO:0000256" key="3">
    <source>
        <dbReference type="ARBA" id="ARBA00023125"/>
    </source>
</evidence>
<protein>
    <recommendedName>
        <fullName evidence="8">TCP domain-containing protein</fullName>
    </recommendedName>
</protein>
<evidence type="ECO:0000256" key="7">
    <source>
        <dbReference type="SAM" id="Phobius"/>
    </source>
</evidence>
<name>B9IC90_POPTR</name>
<dbReference type="Proteomes" id="UP000006729">
    <property type="component" value="Chromosome 14"/>
</dbReference>
<feature type="region of interest" description="Disordered" evidence="6">
    <location>
        <begin position="75"/>
        <end position="106"/>
    </location>
</feature>
<dbReference type="HOGENOM" id="CLU_058546_0_0_1"/>
<keyword evidence="7" id="KW-1133">Transmembrane helix</keyword>
<feature type="region of interest" description="Disordered" evidence="6">
    <location>
        <begin position="207"/>
        <end position="234"/>
    </location>
</feature>
<dbReference type="GO" id="GO:0005634">
    <property type="term" value="C:nucleus"/>
    <property type="evidence" value="ECO:0000318"/>
    <property type="project" value="GO_Central"/>
</dbReference>
<evidence type="ECO:0000256" key="4">
    <source>
        <dbReference type="ARBA" id="ARBA00023163"/>
    </source>
</evidence>
<evidence type="ECO:0000256" key="6">
    <source>
        <dbReference type="SAM" id="MobiDB-lite"/>
    </source>
</evidence>
<feature type="compositionally biased region" description="Basic and acidic residues" evidence="6">
    <location>
        <begin position="95"/>
        <end position="105"/>
    </location>
</feature>
<dbReference type="InterPro" id="IPR017887">
    <property type="entry name" value="TF_TCP_subgr"/>
</dbReference>
<evidence type="ECO:0000256" key="2">
    <source>
        <dbReference type="ARBA" id="ARBA00023015"/>
    </source>
</evidence>
<keyword evidence="7" id="KW-0812">Transmembrane</keyword>
<keyword evidence="3" id="KW-0238">DNA-binding</keyword>
<dbReference type="PANTHER" id="PTHR31072">
    <property type="entry name" value="TRANSCRIPTION FACTOR TCP4-RELATED"/>
    <property type="match status" value="1"/>
</dbReference>
<dbReference type="SMR" id="B9IC90"/>
<dbReference type="PROSITE" id="PS51369">
    <property type="entry name" value="TCP"/>
    <property type="match status" value="1"/>
</dbReference>
<gene>
    <name evidence="9" type="ORF">POPTR_014G078500</name>
</gene>
<dbReference type="eggNOG" id="ENOG502QR5H">
    <property type="taxonomic scope" value="Eukaryota"/>
</dbReference>
<accession>B9IC90</accession>
<keyword evidence="7" id="KW-0472">Membrane</keyword>
<feature type="compositionally biased region" description="Low complexity" evidence="6">
    <location>
        <begin position="362"/>
        <end position="371"/>
    </location>
</feature>
<dbReference type="AlphaFoldDB" id="B9IC90"/>
<evidence type="ECO:0000313" key="10">
    <source>
        <dbReference type="Proteomes" id="UP000006729"/>
    </source>
</evidence>
<keyword evidence="5" id="KW-0539">Nucleus</keyword>
<evidence type="ECO:0000256" key="5">
    <source>
        <dbReference type="ARBA" id="ARBA00023242"/>
    </source>
</evidence>
<dbReference type="STRING" id="3694.B9IC90"/>
<organism evidence="9 10">
    <name type="scientific">Populus trichocarpa</name>
    <name type="common">Western balsam poplar</name>
    <name type="synonym">Populus balsamifera subsp. trichocarpa</name>
    <dbReference type="NCBI Taxonomy" id="3694"/>
    <lineage>
        <taxon>Eukaryota</taxon>
        <taxon>Viridiplantae</taxon>
        <taxon>Streptophyta</taxon>
        <taxon>Embryophyta</taxon>
        <taxon>Tracheophyta</taxon>
        <taxon>Spermatophyta</taxon>
        <taxon>Magnoliopsida</taxon>
        <taxon>eudicotyledons</taxon>
        <taxon>Gunneridae</taxon>
        <taxon>Pentapetalae</taxon>
        <taxon>rosids</taxon>
        <taxon>fabids</taxon>
        <taxon>Malpighiales</taxon>
        <taxon>Salicaceae</taxon>
        <taxon>Saliceae</taxon>
        <taxon>Populus</taxon>
    </lineage>
</organism>